<feature type="coiled-coil region" evidence="1">
    <location>
        <begin position="54"/>
        <end position="81"/>
    </location>
</feature>
<accession>X1GDD1</accession>
<dbReference type="Pfam" id="PF01527">
    <property type="entry name" value="HTH_Tnp_1"/>
    <property type="match status" value="1"/>
</dbReference>
<organism evidence="2">
    <name type="scientific">marine sediment metagenome</name>
    <dbReference type="NCBI Taxonomy" id="412755"/>
    <lineage>
        <taxon>unclassified sequences</taxon>
        <taxon>metagenomes</taxon>
        <taxon>ecological metagenomes</taxon>
    </lineage>
</organism>
<keyword evidence="1" id="KW-0175">Coiled coil</keyword>
<dbReference type="AlphaFoldDB" id="X1GDD1"/>
<dbReference type="InterPro" id="IPR009057">
    <property type="entry name" value="Homeodomain-like_sf"/>
</dbReference>
<comment type="caution">
    <text evidence="2">The sequence shown here is derived from an EMBL/GenBank/DDBJ whole genome shotgun (WGS) entry which is preliminary data.</text>
</comment>
<gene>
    <name evidence="2" type="ORF">S03H2_20750</name>
</gene>
<reference evidence="2" key="1">
    <citation type="journal article" date="2014" name="Front. Microbiol.">
        <title>High frequency of phylogenetically diverse reductive dehalogenase-homologous genes in deep subseafloor sedimentary metagenomes.</title>
        <authorList>
            <person name="Kawai M."/>
            <person name="Futagami T."/>
            <person name="Toyoda A."/>
            <person name="Takaki Y."/>
            <person name="Nishi S."/>
            <person name="Hori S."/>
            <person name="Arai W."/>
            <person name="Tsubouchi T."/>
            <person name="Morono Y."/>
            <person name="Uchiyama I."/>
            <person name="Ito T."/>
            <person name="Fujiyama A."/>
            <person name="Inagaki F."/>
            <person name="Takami H."/>
        </authorList>
    </citation>
    <scope>NUCLEOTIDE SEQUENCE</scope>
    <source>
        <strain evidence="2">Expedition CK06-06</strain>
    </source>
</reference>
<evidence type="ECO:0000313" key="2">
    <source>
        <dbReference type="EMBL" id="GAH39599.1"/>
    </source>
</evidence>
<evidence type="ECO:0000256" key="1">
    <source>
        <dbReference type="SAM" id="Coils"/>
    </source>
</evidence>
<dbReference type="GO" id="GO:0004803">
    <property type="term" value="F:transposase activity"/>
    <property type="evidence" value="ECO:0007669"/>
    <property type="project" value="InterPro"/>
</dbReference>
<sequence>MGIKKRKYSKEQKEEIVQRALSGERVLELGKENNISPGLINRWKRQYLDGELINNNTDQEVKKLQTQVGKLEQMIGKLTMENYILKKEKEYIRKRKKEGSSIITASYLNRSKKAAG</sequence>
<proteinExistence type="predicted"/>
<name>X1GDD1_9ZZZZ</name>
<dbReference type="InterPro" id="IPR002514">
    <property type="entry name" value="Transposase_8"/>
</dbReference>
<dbReference type="GO" id="GO:0006313">
    <property type="term" value="P:DNA transposition"/>
    <property type="evidence" value="ECO:0007669"/>
    <property type="project" value="InterPro"/>
</dbReference>
<evidence type="ECO:0008006" key="3">
    <source>
        <dbReference type="Google" id="ProtNLM"/>
    </source>
</evidence>
<dbReference type="EMBL" id="BARU01010971">
    <property type="protein sequence ID" value="GAH39599.1"/>
    <property type="molecule type" value="Genomic_DNA"/>
</dbReference>
<dbReference type="GO" id="GO:0003677">
    <property type="term" value="F:DNA binding"/>
    <property type="evidence" value="ECO:0007669"/>
    <property type="project" value="InterPro"/>
</dbReference>
<protein>
    <recommendedName>
        <fullName evidence="3">Transposase</fullName>
    </recommendedName>
</protein>
<dbReference type="SUPFAM" id="SSF46689">
    <property type="entry name" value="Homeodomain-like"/>
    <property type="match status" value="1"/>
</dbReference>